<feature type="domain" description="DUF6314" evidence="1">
    <location>
        <begin position="29"/>
        <end position="165"/>
    </location>
</feature>
<dbReference type="EMBL" id="FLUO01000001">
    <property type="protein sequence ID" value="SBV98916.1"/>
    <property type="molecule type" value="Genomic_DNA"/>
</dbReference>
<evidence type="ECO:0000259" key="1">
    <source>
        <dbReference type="Pfam" id="PF19834"/>
    </source>
</evidence>
<evidence type="ECO:0000313" key="2">
    <source>
        <dbReference type="EMBL" id="SBV98916.1"/>
    </source>
</evidence>
<protein>
    <recommendedName>
        <fullName evidence="1">DUF6314 domain-containing protein</fullName>
    </recommendedName>
</protein>
<dbReference type="InterPro" id="IPR045632">
    <property type="entry name" value="DUF6314"/>
</dbReference>
<organism evidence="2">
    <name type="scientific">uncultured Alphaproteobacteria bacterium</name>
    <dbReference type="NCBI Taxonomy" id="91750"/>
    <lineage>
        <taxon>Bacteria</taxon>
        <taxon>Pseudomonadati</taxon>
        <taxon>Pseudomonadota</taxon>
        <taxon>Alphaproteobacteria</taxon>
        <taxon>environmental samples</taxon>
    </lineage>
</organism>
<accession>A0A212JHI9</accession>
<name>A0A212JHI9_9PROT</name>
<dbReference type="AlphaFoldDB" id="A0A212JHI9"/>
<reference evidence="2" key="1">
    <citation type="submission" date="2016-04" db="EMBL/GenBank/DDBJ databases">
        <authorList>
            <person name="Evans L.H."/>
            <person name="Alamgir A."/>
            <person name="Owens N."/>
            <person name="Weber N.D."/>
            <person name="Virtaneva K."/>
            <person name="Barbian K."/>
            <person name="Babar A."/>
            <person name="Rosenke K."/>
        </authorList>
    </citation>
    <scope>NUCLEOTIDE SEQUENCE</scope>
    <source>
        <strain evidence="2">86</strain>
    </source>
</reference>
<gene>
    <name evidence="2" type="ORF">KL86APRO_11073</name>
</gene>
<dbReference type="Pfam" id="PF19834">
    <property type="entry name" value="DUF6314"/>
    <property type="match status" value="1"/>
</dbReference>
<proteinExistence type="predicted"/>
<sequence length="176" mass="19539">MTEPAAHSAVSETPTAGRPPLADRVFDLLVGNWTIEREITPKGNFRGSASFVRADAKTLIYAEEGTLVLNDGTSMVGERKHTYLLHEDRIEVLFADGPNDGNHFVDILFPADPDADWPLCSGDTHYCLKDTYKAMFCFETEDEFDITYTVCGPEKDYVSRSVYRRLKPLGNLAAAG</sequence>